<keyword evidence="5" id="KW-0479">Metal-binding</keyword>
<dbReference type="AlphaFoldDB" id="T0ZB70"/>
<dbReference type="Pfam" id="PF01909">
    <property type="entry name" value="NTP_transf_2"/>
    <property type="match status" value="1"/>
</dbReference>
<evidence type="ECO:0000256" key="6">
    <source>
        <dbReference type="ARBA" id="ARBA00022741"/>
    </source>
</evidence>
<dbReference type="GO" id="GO:0005524">
    <property type="term" value="F:ATP binding"/>
    <property type="evidence" value="ECO:0007669"/>
    <property type="project" value="UniProtKB-KW"/>
</dbReference>
<feature type="domain" description="Polymerase nucleotidyl transferase" evidence="10">
    <location>
        <begin position="2"/>
        <end position="67"/>
    </location>
</feature>
<keyword evidence="2" id="KW-1277">Toxin-antitoxin system</keyword>
<dbReference type="PANTHER" id="PTHR33571:SF12">
    <property type="entry name" value="BSL3053 PROTEIN"/>
    <property type="match status" value="1"/>
</dbReference>
<sequence>RVFGSVRTSTAGTRSDVDLLVDELPEASLLDLARLETELSRLLGRSVDVVEEDCLPWSIRAQVLAEAVPL</sequence>
<keyword evidence="3" id="KW-0808">Transferase</keyword>
<keyword evidence="6" id="KW-0547">Nucleotide-binding</keyword>
<dbReference type="CDD" id="cd05403">
    <property type="entry name" value="NT_KNTase_like"/>
    <property type="match status" value="1"/>
</dbReference>
<comment type="cofactor">
    <cofactor evidence="1">
        <name>Mg(2+)</name>
        <dbReference type="ChEBI" id="CHEBI:18420"/>
    </cofactor>
</comment>
<dbReference type="InterPro" id="IPR043519">
    <property type="entry name" value="NT_sf"/>
</dbReference>
<reference evidence="11" key="2">
    <citation type="journal article" date="2014" name="ISME J.">
        <title>Microbial stratification in low pH oxic and suboxic macroscopic growths along an acid mine drainage.</title>
        <authorList>
            <person name="Mendez-Garcia C."/>
            <person name="Mesa V."/>
            <person name="Sprenger R.R."/>
            <person name="Richter M."/>
            <person name="Diez M.S."/>
            <person name="Solano J."/>
            <person name="Bargiela R."/>
            <person name="Golyshina O.V."/>
            <person name="Manteca A."/>
            <person name="Ramos J.L."/>
            <person name="Gallego J.R."/>
            <person name="Llorente I."/>
            <person name="Martins Dos Santos V.A."/>
            <person name="Jensen O.N."/>
            <person name="Pelaez A.I."/>
            <person name="Sanchez J."/>
            <person name="Ferrer M."/>
        </authorList>
    </citation>
    <scope>NUCLEOTIDE SEQUENCE</scope>
</reference>
<accession>T0ZB70</accession>
<evidence type="ECO:0000256" key="8">
    <source>
        <dbReference type="ARBA" id="ARBA00022842"/>
    </source>
</evidence>
<comment type="caution">
    <text evidence="11">The sequence shown here is derived from an EMBL/GenBank/DDBJ whole genome shotgun (WGS) entry which is preliminary data.</text>
</comment>
<dbReference type="InterPro" id="IPR052038">
    <property type="entry name" value="Type-VII_TA_antitoxin"/>
</dbReference>
<evidence type="ECO:0000256" key="9">
    <source>
        <dbReference type="ARBA" id="ARBA00038276"/>
    </source>
</evidence>
<evidence type="ECO:0000259" key="10">
    <source>
        <dbReference type="Pfam" id="PF01909"/>
    </source>
</evidence>
<evidence type="ECO:0000256" key="1">
    <source>
        <dbReference type="ARBA" id="ARBA00001946"/>
    </source>
</evidence>
<keyword evidence="7" id="KW-0067">ATP-binding</keyword>
<dbReference type="Gene3D" id="3.30.460.10">
    <property type="entry name" value="Beta Polymerase, domain 2"/>
    <property type="match status" value="1"/>
</dbReference>
<keyword evidence="4" id="KW-0548">Nucleotidyltransferase</keyword>
<dbReference type="InterPro" id="IPR002934">
    <property type="entry name" value="Polymerase_NTP_transf_dom"/>
</dbReference>
<name>T0ZB70_9ZZZZ</name>
<comment type="similarity">
    <text evidence="9">Belongs to the MntA antitoxin family.</text>
</comment>
<keyword evidence="8" id="KW-0460">Magnesium</keyword>
<organism evidence="11">
    <name type="scientific">mine drainage metagenome</name>
    <dbReference type="NCBI Taxonomy" id="410659"/>
    <lineage>
        <taxon>unclassified sequences</taxon>
        <taxon>metagenomes</taxon>
        <taxon>ecological metagenomes</taxon>
    </lineage>
</organism>
<evidence type="ECO:0000256" key="2">
    <source>
        <dbReference type="ARBA" id="ARBA00022649"/>
    </source>
</evidence>
<proteinExistence type="inferred from homology"/>
<evidence type="ECO:0000313" key="11">
    <source>
        <dbReference type="EMBL" id="EQD27085.1"/>
    </source>
</evidence>
<dbReference type="GO" id="GO:0016779">
    <property type="term" value="F:nucleotidyltransferase activity"/>
    <property type="evidence" value="ECO:0007669"/>
    <property type="project" value="UniProtKB-KW"/>
</dbReference>
<evidence type="ECO:0000256" key="3">
    <source>
        <dbReference type="ARBA" id="ARBA00022679"/>
    </source>
</evidence>
<gene>
    <name evidence="11" type="ORF">B2A_15371</name>
</gene>
<protein>
    <submittedName>
        <fullName evidence="11">DNA polymerase, beta-like region</fullName>
    </submittedName>
</protein>
<reference evidence="11" key="1">
    <citation type="submission" date="2013-08" db="EMBL/GenBank/DDBJ databases">
        <authorList>
            <person name="Mendez C."/>
            <person name="Richter M."/>
            <person name="Ferrer M."/>
            <person name="Sanchez J."/>
        </authorList>
    </citation>
    <scope>NUCLEOTIDE SEQUENCE</scope>
</reference>
<dbReference type="PANTHER" id="PTHR33571">
    <property type="entry name" value="SSL8005 PROTEIN"/>
    <property type="match status" value="1"/>
</dbReference>
<feature type="non-terminal residue" evidence="11">
    <location>
        <position position="1"/>
    </location>
</feature>
<dbReference type="SUPFAM" id="SSF81301">
    <property type="entry name" value="Nucleotidyltransferase"/>
    <property type="match status" value="1"/>
</dbReference>
<dbReference type="EMBL" id="AUZZ01011187">
    <property type="protein sequence ID" value="EQD27085.1"/>
    <property type="molecule type" value="Genomic_DNA"/>
</dbReference>
<evidence type="ECO:0000256" key="4">
    <source>
        <dbReference type="ARBA" id="ARBA00022695"/>
    </source>
</evidence>
<dbReference type="GO" id="GO:0046872">
    <property type="term" value="F:metal ion binding"/>
    <property type="evidence" value="ECO:0007669"/>
    <property type="project" value="UniProtKB-KW"/>
</dbReference>
<evidence type="ECO:0000256" key="7">
    <source>
        <dbReference type="ARBA" id="ARBA00022840"/>
    </source>
</evidence>
<evidence type="ECO:0000256" key="5">
    <source>
        <dbReference type="ARBA" id="ARBA00022723"/>
    </source>
</evidence>